<dbReference type="SUPFAM" id="SSF51735">
    <property type="entry name" value="NAD(P)-binding Rossmann-fold domains"/>
    <property type="match status" value="1"/>
</dbReference>
<organism evidence="8 9">
    <name type="scientific">Nocardioides yefusunii</name>
    <dbReference type="NCBI Taxonomy" id="2500546"/>
    <lineage>
        <taxon>Bacteria</taxon>
        <taxon>Bacillati</taxon>
        <taxon>Actinomycetota</taxon>
        <taxon>Actinomycetes</taxon>
        <taxon>Propionibacteriales</taxon>
        <taxon>Nocardioidaceae</taxon>
        <taxon>Nocardioides</taxon>
    </lineage>
</organism>
<dbReference type="Gene3D" id="3.40.50.720">
    <property type="entry name" value="NAD(P)-binding Rossmann-like Domain"/>
    <property type="match status" value="1"/>
</dbReference>
<reference evidence="9" key="1">
    <citation type="journal article" date="2019" name="Int. J. Syst. Evol. Microbiol.">
        <title>The Global Catalogue of Microorganisms (GCM) 10K type strain sequencing project: providing services to taxonomists for standard genome sequencing and annotation.</title>
        <authorList>
            <consortium name="The Broad Institute Genomics Platform"/>
            <consortium name="The Broad Institute Genome Sequencing Center for Infectious Disease"/>
            <person name="Wu L."/>
            <person name="Ma J."/>
        </authorList>
    </citation>
    <scope>NUCLEOTIDE SEQUENCE [LARGE SCALE GENOMIC DNA]</scope>
    <source>
        <strain evidence="9">DFY28</strain>
    </source>
</reference>
<dbReference type="Pfam" id="PF00107">
    <property type="entry name" value="ADH_zinc_N"/>
    <property type="match status" value="1"/>
</dbReference>
<keyword evidence="3 6" id="KW-0479">Metal-binding</keyword>
<dbReference type="RefSeq" id="WP_206611348.1">
    <property type="nucleotide sequence ID" value="NZ_CP034929.1"/>
</dbReference>
<dbReference type="Pfam" id="PF08240">
    <property type="entry name" value="ADH_N"/>
    <property type="match status" value="1"/>
</dbReference>
<comment type="similarity">
    <text evidence="2 6">Belongs to the zinc-containing alcohol dehydrogenase family.</text>
</comment>
<evidence type="ECO:0000256" key="5">
    <source>
        <dbReference type="ARBA" id="ARBA00023002"/>
    </source>
</evidence>
<gene>
    <name evidence="8" type="ORF">ACFPWU_14830</name>
</gene>
<evidence type="ECO:0000256" key="1">
    <source>
        <dbReference type="ARBA" id="ARBA00001947"/>
    </source>
</evidence>
<sequence length="370" mass="37850">MKRVRAAVVPERGAPFEFVDLLLDDPRPDEVRVRIVAAGLCHTDLGVQAGHLPTLFPVVLGHEGAGVVEAVGDAVRTVGVGDRVALSFSSCGRCPHCLTGRRSYCVRTPQQNLGGTRSDGSTRLSTLDGTPVNGSFFGQSSFATHCLVSEYDVVKLPDDAPLTLAGPLGCGVQTGVGTVLNSLAVPAGASVLVTGAGAVGLSAVMGAVLAGATTIIAVDVVEERLALARELGATHTFNSSEVDLVREVRRLTGGGTSYAVDTTGVPAVVEQVLRATVFGGSVALVGVSKPGASIDLGLVSASGRTVVGAIEGDSVPQTFVPQMLALHAAGQLPVEKLVRTYPFDELATAVADTTSGRSVKAVLLFEAADF</sequence>
<dbReference type="SUPFAM" id="SSF50129">
    <property type="entry name" value="GroES-like"/>
    <property type="match status" value="1"/>
</dbReference>
<evidence type="ECO:0000256" key="4">
    <source>
        <dbReference type="ARBA" id="ARBA00022833"/>
    </source>
</evidence>
<dbReference type="PANTHER" id="PTHR43350">
    <property type="entry name" value="NAD-DEPENDENT ALCOHOL DEHYDROGENASE"/>
    <property type="match status" value="1"/>
</dbReference>
<dbReference type="Proteomes" id="UP001596098">
    <property type="component" value="Unassembled WGS sequence"/>
</dbReference>
<proteinExistence type="inferred from homology"/>
<evidence type="ECO:0000259" key="7">
    <source>
        <dbReference type="SMART" id="SM00829"/>
    </source>
</evidence>
<dbReference type="PROSITE" id="PS00059">
    <property type="entry name" value="ADH_ZINC"/>
    <property type="match status" value="1"/>
</dbReference>
<evidence type="ECO:0000313" key="9">
    <source>
        <dbReference type="Proteomes" id="UP001596098"/>
    </source>
</evidence>
<dbReference type="SMART" id="SM00829">
    <property type="entry name" value="PKS_ER"/>
    <property type="match status" value="1"/>
</dbReference>
<evidence type="ECO:0000313" key="8">
    <source>
        <dbReference type="EMBL" id="MFC6154939.1"/>
    </source>
</evidence>
<comment type="cofactor">
    <cofactor evidence="1 6">
        <name>Zn(2+)</name>
        <dbReference type="ChEBI" id="CHEBI:29105"/>
    </cofactor>
</comment>
<dbReference type="InterPro" id="IPR013149">
    <property type="entry name" value="ADH-like_C"/>
</dbReference>
<protein>
    <submittedName>
        <fullName evidence="8">NAD(P)-dependent alcohol dehydrogenase</fullName>
    </submittedName>
</protein>
<dbReference type="InterPro" id="IPR036291">
    <property type="entry name" value="NAD(P)-bd_dom_sf"/>
</dbReference>
<dbReference type="EMBL" id="JBHSQI010000009">
    <property type="protein sequence ID" value="MFC6154939.1"/>
    <property type="molecule type" value="Genomic_DNA"/>
</dbReference>
<keyword evidence="4 6" id="KW-0862">Zinc</keyword>
<dbReference type="InterPro" id="IPR020843">
    <property type="entry name" value="ER"/>
</dbReference>
<evidence type="ECO:0000256" key="3">
    <source>
        <dbReference type="ARBA" id="ARBA00022723"/>
    </source>
</evidence>
<accession>A0ABW1QZJ7</accession>
<dbReference type="InterPro" id="IPR013154">
    <property type="entry name" value="ADH-like_N"/>
</dbReference>
<keyword evidence="9" id="KW-1185">Reference proteome</keyword>
<dbReference type="InterPro" id="IPR011032">
    <property type="entry name" value="GroES-like_sf"/>
</dbReference>
<keyword evidence="5" id="KW-0560">Oxidoreductase</keyword>
<dbReference type="PANTHER" id="PTHR43350:SF2">
    <property type="entry name" value="GROES-LIKE ZINC-BINDING ALCOHOL DEHYDROGENASE FAMILY PROTEIN"/>
    <property type="match status" value="1"/>
</dbReference>
<name>A0ABW1QZJ7_9ACTN</name>
<evidence type="ECO:0000256" key="2">
    <source>
        <dbReference type="ARBA" id="ARBA00008072"/>
    </source>
</evidence>
<dbReference type="InterPro" id="IPR002328">
    <property type="entry name" value="ADH_Zn_CS"/>
</dbReference>
<dbReference type="CDD" id="cd08278">
    <property type="entry name" value="benzyl_alcohol_DH"/>
    <property type="match status" value="1"/>
</dbReference>
<dbReference type="Gene3D" id="3.90.180.10">
    <property type="entry name" value="Medium-chain alcohol dehydrogenases, catalytic domain"/>
    <property type="match status" value="1"/>
</dbReference>
<evidence type="ECO:0000256" key="6">
    <source>
        <dbReference type="RuleBase" id="RU361277"/>
    </source>
</evidence>
<comment type="caution">
    <text evidence="8">The sequence shown here is derived from an EMBL/GenBank/DDBJ whole genome shotgun (WGS) entry which is preliminary data.</text>
</comment>
<feature type="domain" description="Enoyl reductase (ER)" evidence="7">
    <location>
        <begin position="13"/>
        <end position="363"/>
    </location>
</feature>